<evidence type="ECO:0000256" key="1">
    <source>
        <dbReference type="SAM" id="MobiDB-lite"/>
    </source>
</evidence>
<comment type="caution">
    <text evidence="2">The sequence shown here is derived from an EMBL/GenBank/DDBJ whole genome shotgun (WGS) entry which is preliminary data.</text>
</comment>
<dbReference type="RefSeq" id="WP_202249819.1">
    <property type="nucleotide sequence ID" value="NZ_JAESJJ010000022.1"/>
</dbReference>
<name>A0ABS1RVG0_RHOSU</name>
<evidence type="ECO:0000313" key="2">
    <source>
        <dbReference type="EMBL" id="MBL3610083.1"/>
    </source>
</evidence>
<sequence length="78" mass="8721">MVRKIAEAASRSSAKIVSGGQNASPIAHRHARGRAFRKRAPGDRQPDRPVRQEEGQIRARITHQIEVAAVMMRAGRRR</sequence>
<proteinExistence type="predicted"/>
<dbReference type="Proteomes" id="UP000604473">
    <property type="component" value="Unassembled WGS sequence"/>
</dbReference>
<dbReference type="EMBL" id="JAESJJ010000022">
    <property type="protein sequence ID" value="MBL3610083.1"/>
    <property type="molecule type" value="Genomic_DNA"/>
</dbReference>
<keyword evidence="3" id="KW-1185">Reference proteome</keyword>
<feature type="compositionally biased region" description="Basic residues" evidence="1">
    <location>
        <begin position="27"/>
        <end position="39"/>
    </location>
</feature>
<protein>
    <submittedName>
        <fullName evidence="2">Uncharacterized protein</fullName>
    </submittedName>
</protein>
<accession>A0ABS1RVG0</accession>
<feature type="compositionally biased region" description="Polar residues" evidence="1">
    <location>
        <begin position="10"/>
        <end position="24"/>
    </location>
</feature>
<reference evidence="2 3" key="1">
    <citation type="submission" date="2021-01" db="EMBL/GenBank/DDBJ databases">
        <title>Draft genomes of Rhodovulum sulfidophilum.</title>
        <authorList>
            <person name="Guzman M.S."/>
        </authorList>
    </citation>
    <scope>NUCLEOTIDE SEQUENCE [LARGE SCALE GENOMIC DNA]</scope>
    <source>
        <strain evidence="2 3">AB35</strain>
    </source>
</reference>
<organism evidence="2 3">
    <name type="scientific">Rhodovulum sulfidophilum</name>
    <name type="common">Rhodobacter sulfidophilus</name>
    <dbReference type="NCBI Taxonomy" id="35806"/>
    <lineage>
        <taxon>Bacteria</taxon>
        <taxon>Pseudomonadati</taxon>
        <taxon>Pseudomonadota</taxon>
        <taxon>Alphaproteobacteria</taxon>
        <taxon>Rhodobacterales</taxon>
        <taxon>Paracoccaceae</taxon>
        <taxon>Rhodovulum</taxon>
    </lineage>
</organism>
<gene>
    <name evidence="2" type="ORF">JMM60_15005</name>
</gene>
<evidence type="ECO:0000313" key="3">
    <source>
        <dbReference type="Proteomes" id="UP000604473"/>
    </source>
</evidence>
<feature type="compositionally biased region" description="Basic and acidic residues" evidence="1">
    <location>
        <begin position="40"/>
        <end position="55"/>
    </location>
</feature>
<feature type="region of interest" description="Disordered" evidence="1">
    <location>
        <begin position="1"/>
        <end position="55"/>
    </location>
</feature>